<evidence type="ECO:0000313" key="3">
    <source>
        <dbReference type="Proteomes" id="UP001301728"/>
    </source>
</evidence>
<gene>
    <name evidence="2" type="ORF">VB854_28635</name>
</gene>
<proteinExistence type="predicted"/>
<evidence type="ECO:0000256" key="1">
    <source>
        <dbReference type="SAM" id="MobiDB-lite"/>
    </source>
</evidence>
<dbReference type="RefSeq" id="WP_323274479.1">
    <property type="nucleotide sequence ID" value="NZ_JAYGHT010000195.1"/>
</dbReference>
<dbReference type="Proteomes" id="UP001301728">
    <property type="component" value="Unassembled WGS sequence"/>
</dbReference>
<comment type="caution">
    <text evidence="2">The sequence shown here is derived from an EMBL/GenBank/DDBJ whole genome shotgun (WGS) entry which is preliminary data.</text>
</comment>
<sequence length="148" mass="16917">MAMKKSKGLGSNPLDRGIFSKTDSQEKSPDVELDSQKSRKPEASVPTQEQTVNTQESRVKSVESRFLNREQAELKGTNVRLPIELIDWVDELVKQGSRDKSKSRIPKEVWFQAALELFQAMPVDWDDISDEDELKDILKSLESRIKNL</sequence>
<protein>
    <submittedName>
        <fullName evidence="2">Uncharacterized protein</fullName>
    </submittedName>
</protein>
<accession>A0ABU5U6W6</accession>
<organism evidence="2 3">
    <name type="scientific">Limnoraphis robusta CCNP1315</name>
    <dbReference type="NCBI Taxonomy" id="3110306"/>
    <lineage>
        <taxon>Bacteria</taxon>
        <taxon>Bacillati</taxon>
        <taxon>Cyanobacteriota</taxon>
        <taxon>Cyanophyceae</taxon>
        <taxon>Oscillatoriophycideae</taxon>
        <taxon>Oscillatoriales</taxon>
        <taxon>Sirenicapillariaceae</taxon>
        <taxon>Limnoraphis</taxon>
    </lineage>
</organism>
<name>A0ABU5U6W6_9CYAN</name>
<evidence type="ECO:0000313" key="2">
    <source>
        <dbReference type="EMBL" id="MEA5522904.1"/>
    </source>
</evidence>
<feature type="compositionally biased region" description="Polar residues" evidence="1">
    <location>
        <begin position="45"/>
        <end position="56"/>
    </location>
</feature>
<feature type="region of interest" description="Disordered" evidence="1">
    <location>
        <begin position="1"/>
        <end position="63"/>
    </location>
</feature>
<dbReference type="EMBL" id="JAYGHT010000195">
    <property type="protein sequence ID" value="MEA5522904.1"/>
    <property type="molecule type" value="Genomic_DNA"/>
</dbReference>
<feature type="compositionally biased region" description="Basic and acidic residues" evidence="1">
    <location>
        <begin position="23"/>
        <end position="42"/>
    </location>
</feature>
<reference evidence="2 3" key="1">
    <citation type="submission" date="2023-12" db="EMBL/GenBank/DDBJ databases">
        <title>Baltic Sea Cyanobacteria.</title>
        <authorList>
            <person name="Delbaje E."/>
            <person name="Fewer D.P."/>
            <person name="Shishido T.K."/>
        </authorList>
    </citation>
    <scope>NUCLEOTIDE SEQUENCE [LARGE SCALE GENOMIC DNA]</scope>
    <source>
        <strain evidence="2 3">CCNP 1315</strain>
    </source>
</reference>
<keyword evidence="3" id="KW-1185">Reference proteome</keyword>